<dbReference type="RefSeq" id="WP_090474451.1">
    <property type="nucleotide sequence ID" value="NZ_LT629710.1"/>
</dbReference>
<dbReference type="EMBL" id="LT629710">
    <property type="protein sequence ID" value="SDO30814.1"/>
    <property type="molecule type" value="Genomic_DNA"/>
</dbReference>
<accession>A0A1H0IHB1</accession>
<dbReference type="AlphaFoldDB" id="A0A1H0IHB1"/>
<feature type="compositionally biased region" description="Low complexity" evidence="1">
    <location>
        <begin position="242"/>
        <end position="278"/>
    </location>
</feature>
<dbReference type="InterPro" id="IPR007060">
    <property type="entry name" value="FtsL/DivIC"/>
</dbReference>
<feature type="compositionally biased region" description="Low complexity" evidence="1">
    <location>
        <begin position="16"/>
        <end position="41"/>
    </location>
</feature>
<reference evidence="3 4" key="1">
    <citation type="submission" date="2016-10" db="EMBL/GenBank/DDBJ databases">
        <authorList>
            <person name="de Groot N.N."/>
        </authorList>
    </citation>
    <scope>NUCLEOTIDE SEQUENCE [LARGE SCALE GENOMIC DNA]</scope>
    <source>
        <strain evidence="4">P4-7,KCTC 19426,CECT 7604</strain>
    </source>
</reference>
<feature type="region of interest" description="Disordered" evidence="1">
    <location>
        <begin position="231"/>
        <end position="278"/>
    </location>
</feature>
<feature type="compositionally biased region" description="Pro residues" evidence="1">
    <location>
        <begin position="65"/>
        <end position="75"/>
    </location>
</feature>
<name>A0A1H0IHB1_9ACTN</name>
<evidence type="ECO:0000313" key="4">
    <source>
        <dbReference type="Proteomes" id="UP000198741"/>
    </source>
</evidence>
<protein>
    <submittedName>
        <fullName evidence="3">Septum formation initiator</fullName>
    </submittedName>
</protein>
<proteinExistence type="predicted"/>
<evidence type="ECO:0000256" key="1">
    <source>
        <dbReference type="SAM" id="MobiDB-lite"/>
    </source>
</evidence>
<keyword evidence="2" id="KW-1133">Transmembrane helix</keyword>
<dbReference type="Proteomes" id="UP000198741">
    <property type="component" value="Chromosome I"/>
</dbReference>
<dbReference type="Pfam" id="PF04977">
    <property type="entry name" value="DivIC"/>
    <property type="match status" value="1"/>
</dbReference>
<dbReference type="STRING" id="1090615.SAMN04515671_0507"/>
<feature type="region of interest" description="Disordered" evidence="1">
    <location>
        <begin position="1"/>
        <end position="111"/>
    </location>
</feature>
<keyword evidence="4" id="KW-1185">Reference proteome</keyword>
<keyword evidence="2" id="KW-0812">Transmembrane</keyword>
<gene>
    <name evidence="3" type="ORF">SAMN04515671_0507</name>
</gene>
<feature type="transmembrane region" description="Helical" evidence="2">
    <location>
        <begin position="121"/>
        <end position="139"/>
    </location>
</feature>
<evidence type="ECO:0000256" key="2">
    <source>
        <dbReference type="SAM" id="Phobius"/>
    </source>
</evidence>
<organism evidence="3 4">
    <name type="scientific">Nakamurella panacisegetis</name>
    <dbReference type="NCBI Taxonomy" id="1090615"/>
    <lineage>
        <taxon>Bacteria</taxon>
        <taxon>Bacillati</taxon>
        <taxon>Actinomycetota</taxon>
        <taxon>Actinomycetes</taxon>
        <taxon>Nakamurellales</taxon>
        <taxon>Nakamurellaceae</taxon>
        <taxon>Nakamurella</taxon>
    </lineage>
</organism>
<keyword evidence="2" id="KW-0472">Membrane</keyword>
<sequence length="278" mass="28391">MTDSTPRRRARSTGPSRSGAVARTGRGSSRGRTGRPASSAGPDAQGIGQTPAAGNDASGVGWSAPRPPRTGPTPRPAGKRPGTAPPATPGRRGRRRTGVTVRGLSRPAETKRSASQLVKQVAVLGLVFCAVALALAVPLRNYLTQRADLGAEVSTEQKLRVQLAALEEERAALTDPAYIAAEAKRRLQYVKPGDTVFVVNAPALPKPKAASPVTPGTAAPWYSHLWDTLSDPTVTKAPGPAPTSGSTAPTTAPSAPAAAPGKSTTPRSSAAARTGAGR</sequence>
<evidence type="ECO:0000313" key="3">
    <source>
        <dbReference type="EMBL" id="SDO30814.1"/>
    </source>
</evidence>